<feature type="region of interest" description="Disordered" evidence="1">
    <location>
        <begin position="51"/>
        <end position="79"/>
    </location>
</feature>
<dbReference type="AlphaFoldDB" id="A0AAC9P7Z4"/>
<proteinExistence type="predicted"/>
<protein>
    <submittedName>
        <fullName evidence="2">Uncharacterized protein</fullName>
    </submittedName>
</protein>
<reference evidence="3" key="1">
    <citation type="submission" date="2016-11" db="EMBL/GenBank/DDBJ databases">
        <title>Comparative genomic and phenotypic analysis of Granulibacter bethesdensis clinical isolates from patients with chronic granulomatous disease.</title>
        <authorList>
            <person name="Zarember K.A."/>
            <person name="Porcella S.F."/>
            <person name="Chu J."/>
            <person name="Ding L."/>
            <person name="Dahlstrom E."/>
            <person name="Barbian K."/>
            <person name="Martens C."/>
            <person name="Sykora L."/>
            <person name="Kramer S."/>
            <person name="Pettinato A.M."/>
            <person name="Hong H."/>
            <person name="Wald G."/>
            <person name="Berg L.J."/>
            <person name="Rogge L.S."/>
            <person name="Greenberg D.E."/>
            <person name="Falcone E.L."/>
            <person name="Neves J.F."/>
            <person name="Simoes M.J."/>
            <person name="Casal M."/>
            <person name="Rodriguez-Lopez F.C."/>
            <person name="Zelazny A."/>
            <person name="Gallin J.I."/>
            <person name="Holland S.M."/>
        </authorList>
    </citation>
    <scope>NUCLEOTIDE SEQUENCE [LARGE SCALE GENOMIC DNA]</scope>
    <source>
        <strain evidence="3">NIH9.1</strain>
    </source>
</reference>
<organism evidence="2 3">
    <name type="scientific">Granulibacter bethesdensis</name>
    <dbReference type="NCBI Taxonomy" id="364410"/>
    <lineage>
        <taxon>Bacteria</taxon>
        <taxon>Pseudomonadati</taxon>
        <taxon>Pseudomonadota</taxon>
        <taxon>Alphaproteobacteria</taxon>
        <taxon>Acetobacterales</taxon>
        <taxon>Acetobacteraceae</taxon>
        <taxon>Granulibacter</taxon>
    </lineage>
</organism>
<dbReference type="EMBL" id="CP018191">
    <property type="protein sequence ID" value="APH53660.1"/>
    <property type="molecule type" value="Genomic_DNA"/>
</dbReference>
<sequence>MRIGIRNDEIDAGQIERDHIVNRVRTAAAYADNGNARGEICVHLLRDGQVQSHGRSPPLGAGWTKWVTGTGIRPAPSEN</sequence>
<dbReference type="Proteomes" id="UP000182373">
    <property type="component" value="Chromosome"/>
</dbReference>
<evidence type="ECO:0000313" key="2">
    <source>
        <dbReference type="EMBL" id="APH53660.1"/>
    </source>
</evidence>
<evidence type="ECO:0000256" key="1">
    <source>
        <dbReference type="SAM" id="MobiDB-lite"/>
    </source>
</evidence>
<accession>A0AAC9P7Z4</accession>
<evidence type="ECO:0000313" key="3">
    <source>
        <dbReference type="Proteomes" id="UP000182373"/>
    </source>
</evidence>
<name>A0AAC9P7Z4_9PROT</name>
<gene>
    <name evidence="2" type="ORF">GbCGDNIH9_5015</name>
</gene>